<organism evidence="6 7">
    <name type="scientific">Vescimonas fastidiosa</name>
    <dbReference type="NCBI Taxonomy" id="2714353"/>
    <lineage>
        <taxon>Bacteria</taxon>
        <taxon>Bacillati</taxon>
        <taxon>Bacillota</taxon>
        <taxon>Clostridia</taxon>
        <taxon>Eubacteriales</taxon>
        <taxon>Oscillospiraceae</taxon>
        <taxon>Vescimonas</taxon>
    </lineage>
</organism>
<dbReference type="RefSeq" id="WP_212819026.1">
    <property type="nucleotide sequence ID" value="NZ_AP023415.1"/>
</dbReference>
<dbReference type="SUPFAM" id="SSF46689">
    <property type="entry name" value="Homeodomain-like"/>
    <property type="match status" value="1"/>
</dbReference>
<sequence>MNDNVLHRIRNGMDGFSKGQKRIANYILTDCDKASNMTACRLGQITQVSESTVVRFASQLGYDGYPAMQKALQELVRGKLTSLQRIEASGDQINSGDIAGSVMQQDMDTLRSTIDGIDRTEFDRVVGKLVRAKRIYILGVRSSSFLAGYLNFYFHLIFENVTLVQSAAGEIFDQMLRIGPGDVLLAIGFPRYSKLTMSAVHFARDRGAEVIAITDSKMSPLYTLSVASLLVHCEMISFVDSMAAPVSLLNALIVAVGKQKSAETAETFAEMERVWSRYEIFGYEDDE</sequence>
<dbReference type="InterPro" id="IPR036388">
    <property type="entry name" value="WH-like_DNA-bd_sf"/>
</dbReference>
<dbReference type="InterPro" id="IPR009057">
    <property type="entry name" value="Homeodomain-like_sf"/>
</dbReference>
<dbReference type="GO" id="GO:0003677">
    <property type="term" value="F:DNA binding"/>
    <property type="evidence" value="ECO:0007669"/>
    <property type="project" value="UniProtKB-KW"/>
</dbReference>
<dbReference type="Proteomes" id="UP000681343">
    <property type="component" value="Chromosome"/>
</dbReference>
<dbReference type="PANTHER" id="PTHR30514">
    <property type="entry name" value="GLUCOKINASE"/>
    <property type="match status" value="1"/>
</dbReference>
<evidence type="ECO:0000259" key="4">
    <source>
        <dbReference type="PROSITE" id="PS51071"/>
    </source>
</evidence>
<evidence type="ECO:0000256" key="3">
    <source>
        <dbReference type="ARBA" id="ARBA00023163"/>
    </source>
</evidence>
<keyword evidence="6" id="KW-0418">Kinase</keyword>
<keyword evidence="1" id="KW-0805">Transcription regulation</keyword>
<reference evidence="6" key="1">
    <citation type="submission" date="2020-09" db="EMBL/GenBank/DDBJ databases">
        <title>New species isolated from human feces.</title>
        <authorList>
            <person name="Kitahara M."/>
            <person name="Shigeno Y."/>
            <person name="Shime M."/>
            <person name="Matsumoto Y."/>
            <person name="Nakamura S."/>
            <person name="Motooka D."/>
            <person name="Fukuoka S."/>
            <person name="Nishikawa H."/>
            <person name="Benno Y."/>
        </authorList>
    </citation>
    <scope>NUCLEOTIDE SEQUENCE</scope>
    <source>
        <strain evidence="6">MM35</strain>
    </source>
</reference>
<evidence type="ECO:0000259" key="5">
    <source>
        <dbReference type="PROSITE" id="PS51464"/>
    </source>
</evidence>
<dbReference type="EMBL" id="AP023415">
    <property type="protein sequence ID" value="BCK78332.1"/>
    <property type="molecule type" value="Genomic_DNA"/>
</dbReference>
<feature type="domain" description="HTH rpiR-type" evidence="4">
    <location>
        <begin position="3"/>
        <end position="79"/>
    </location>
</feature>
<dbReference type="AlphaFoldDB" id="A0A810PW45"/>
<dbReference type="KEGG" id="vfa:MM35RIKEN_05240"/>
<proteinExistence type="predicted"/>
<protein>
    <submittedName>
        <fullName evidence="6">N-acetylmannosamine kinase</fullName>
    </submittedName>
</protein>
<dbReference type="SUPFAM" id="SSF53697">
    <property type="entry name" value="SIS domain"/>
    <property type="match status" value="1"/>
</dbReference>
<accession>A0A810PW45</accession>
<dbReference type="GO" id="GO:0016301">
    <property type="term" value="F:kinase activity"/>
    <property type="evidence" value="ECO:0007669"/>
    <property type="project" value="UniProtKB-KW"/>
</dbReference>
<evidence type="ECO:0000313" key="6">
    <source>
        <dbReference type="EMBL" id="BCK78332.1"/>
    </source>
</evidence>
<dbReference type="GO" id="GO:0097367">
    <property type="term" value="F:carbohydrate derivative binding"/>
    <property type="evidence" value="ECO:0007669"/>
    <property type="project" value="InterPro"/>
</dbReference>
<dbReference type="Gene3D" id="1.10.10.10">
    <property type="entry name" value="Winged helix-like DNA-binding domain superfamily/Winged helix DNA-binding domain"/>
    <property type="match status" value="1"/>
</dbReference>
<keyword evidence="3" id="KW-0804">Transcription</keyword>
<name>A0A810PW45_9FIRM</name>
<dbReference type="GO" id="GO:1901135">
    <property type="term" value="P:carbohydrate derivative metabolic process"/>
    <property type="evidence" value="ECO:0007669"/>
    <property type="project" value="InterPro"/>
</dbReference>
<dbReference type="PANTHER" id="PTHR30514:SF18">
    <property type="entry name" value="RPIR-FAMILY TRANSCRIPTIONAL REGULATOR"/>
    <property type="match status" value="1"/>
</dbReference>
<evidence type="ECO:0000256" key="2">
    <source>
        <dbReference type="ARBA" id="ARBA00023125"/>
    </source>
</evidence>
<dbReference type="InterPro" id="IPR001347">
    <property type="entry name" value="SIS_dom"/>
</dbReference>
<dbReference type="PROSITE" id="PS51071">
    <property type="entry name" value="HTH_RPIR"/>
    <property type="match status" value="1"/>
</dbReference>
<evidence type="ECO:0000256" key="1">
    <source>
        <dbReference type="ARBA" id="ARBA00023015"/>
    </source>
</evidence>
<dbReference type="InterPro" id="IPR000281">
    <property type="entry name" value="HTH_RpiR"/>
</dbReference>
<dbReference type="Gene3D" id="3.40.50.10490">
    <property type="entry name" value="Glucose-6-phosphate isomerase like protein, domain 1"/>
    <property type="match status" value="1"/>
</dbReference>
<dbReference type="InterPro" id="IPR047640">
    <property type="entry name" value="RpiR-like"/>
</dbReference>
<dbReference type="CDD" id="cd05013">
    <property type="entry name" value="SIS_RpiR"/>
    <property type="match status" value="1"/>
</dbReference>
<dbReference type="Pfam" id="PF01418">
    <property type="entry name" value="HTH_6"/>
    <property type="match status" value="1"/>
</dbReference>
<keyword evidence="6" id="KW-0808">Transferase</keyword>
<keyword evidence="7" id="KW-1185">Reference proteome</keyword>
<dbReference type="PROSITE" id="PS51464">
    <property type="entry name" value="SIS"/>
    <property type="match status" value="1"/>
</dbReference>
<dbReference type="InterPro" id="IPR046348">
    <property type="entry name" value="SIS_dom_sf"/>
</dbReference>
<dbReference type="Pfam" id="PF01380">
    <property type="entry name" value="SIS"/>
    <property type="match status" value="1"/>
</dbReference>
<evidence type="ECO:0000313" key="7">
    <source>
        <dbReference type="Proteomes" id="UP000681343"/>
    </source>
</evidence>
<dbReference type="GO" id="GO:0003700">
    <property type="term" value="F:DNA-binding transcription factor activity"/>
    <property type="evidence" value="ECO:0007669"/>
    <property type="project" value="InterPro"/>
</dbReference>
<feature type="domain" description="SIS" evidence="5">
    <location>
        <begin position="125"/>
        <end position="262"/>
    </location>
</feature>
<keyword evidence="2" id="KW-0238">DNA-binding</keyword>
<gene>
    <name evidence="6" type="ORF">MM35RIKEN_05240</name>
</gene>
<dbReference type="InterPro" id="IPR035472">
    <property type="entry name" value="RpiR-like_SIS"/>
</dbReference>